<evidence type="ECO:0008006" key="4">
    <source>
        <dbReference type="Google" id="ProtNLM"/>
    </source>
</evidence>
<accession>A0AAE1L323</accession>
<dbReference type="SUPFAM" id="SSF50630">
    <property type="entry name" value="Acid proteases"/>
    <property type="match status" value="1"/>
</dbReference>
<dbReference type="Gene3D" id="2.40.70.10">
    <property type="entry name" value="Acid Proteases"/>
    <property type="match status" value="1"/>
</dbReference>
<comment type="caution">
    <text evidence="2">The sequence shown here is derived from an EMBL/GenBank/DDBJ whole genome shotgun (WGS) entry which is preliminary data.</text>
</comment>
<evidence type="ECO:0000313" key="3">
    <source>
        <dbReference type="Proteomes" id="UP001286313"/>
    </source>
</evidence>
<dbReference type="InterPro" id="IPR021109">
    <property type="entry name" value="Peptidase_aspartic_dom_sf"/>
</dbReference>
<protein>
    <recommendedName>
        <fullName evidence="4">Peptidase A2 domain-containing protein</fullName>
    </recommendedName>
</protein>
<organism evidence="2 3">
    <name type="scientific">Petrolisthes cinctipes</name>
    <name type="common">Flat porcelain crab</name>
    <dbReference type="NCBI Taxonomy" id="88211"/>
    <lineage>
        <taxon>Eukaryota</taxon>
        <taxon>Metazoa</taxon>
        <taxon>Ecdysozoa</taxon>
        <taxon>Arthropoda</taxon>
        <taxon>Crustacea</taxon>
        <taxon>Multicrustacea</taxon>
        <taxon>Malacostraca</taxon>
        <taxon>Eumalacostraca</taxon>
        <taxon>Eucarida</taxon>
        <taxon>Decapoda</taxon>
        <taxon>Pleocyemata</taxon>
        <taxon>Anomura</taxon>
        <taxon>Galatheoidea</taxon>
        <taxon>Porcellanidae</taxon>
        <taxon>Petrolisthes</taxon>
    </lineage>
</organism>
<name>A0AAE1L323_PETCI</name>
<keyword evidence="3" id="KW-1185">Reference proteome</keyword>
<gene>
    <name evidence="2" type="ORF">Pcinc_002887</name>
</gene>
<dbReference type="Proteomes" id="UP001286313">
    <property type="component" value="Unassembled WGS sequence"/>
</dbReference>
<dbReference type="EMBL" id="JAWQEG010000216">
    <property type="protein sequence ID" value="KAK3893332.1"/>
    <property type="molecule type" value="Genomic_DNA"/>
</dbReference>
<evidence type="ECO:0000313" key="2">
    <source>
        <dbReference type="EMBL" id="KAK3893332.1"/>
    </source>
</evidence>
<feature type="region of interest" description="Disordered" evidence="1">
    <location>
        <begin position="292"/>
        <end position="315"/>
    </location>
</feature>
<dbReference type="CDD" id="cd00303">
    <property type="entry name" value="retropepsin_like"/>
    <property type="match status" value="1"/>
</dbReference>
<evidence type="ECO:0000256" key="1">
    <source>
        <dbReference type="SAM" id="MobiDB-lite"/>
    </source>
</evidence>
<sequence>MVILMGVRDEELVQKLLTNDTTPSLQDIVNTCRVYEATRSTTSAIRALPSKVNAVSAYKKNKQKHQSSVLQQSLTPVATCRNCGREHDKGKCPAADKTCSNCGHRGHWQRSPVCQANNAQCHTCKRVGHNDRCCRSSKMRAPQVNSKQDSDSSSHSKSSQNMNCRRLGSSKKTPTLTTVSITYRGITANLDMLPDTGADITVIGRGHLEMLQIPSSILRPPPSTTTRTADGSSMAPALGTFQARFSIGKRSCTATVQVYEDVQTPLLSYGYCQATGIVTYKGTRGTTALEVEKGHASSARKGSGKELNQDGEDEAMTTECGEVNRHNGEFDDMTITAEDLGAVVTRGQRRNERRSR</sequence>
<proteinExistence type="predicted"/>
<feature type="region of interest" description="Disordered" evidence="1">
    <location>
        <begin position="138"/>
        <end position="171"/>
    </location>
</feature>
<dbReference type="AlphaFoldDB" id="A0AAE1L323"/>
<reference evidence="2" key="1">
    <citation type="submission" date="2023-10" db="EMBL/GenBank/DDBJ databases">
        <title>Genome assemblies of two species of porcelain crab, Petrolisthes cinctipes and Petrolisthes manimaculis (Anomura: Porcellanidae).</title>
        <authorList>
            <person name="Angst P."/>
        </authorList>
    </citation>
    <scope>NUCLEOTIDE SEQUENCE</scope>
    <source>
        <strain evidence="2">PB745_01</strain>
        <tissue evidence="2">Gill</tissue>
    </source>
</reference>